<proteinExistence type="predicted"/>
<accession>A0A7X5ZWP6</accession>
<organism evidence="4 5">
    <name type="scientific">Sphingomonas leidyi</name>
    <dbReference type="NCBI Taxonomy" id="68569"/>
    <lineage>
        <taxon>Bacteria</taxon>
        <taxon>Pseudomonadati</taxon>
        <taxon>Pseudomonadota</taxon>
        <taxon>Alphaproteobacteria</taxon>
        <taxon>Sphingomonadales</taxon>
        <taxon>Sphingomonadaceae</taxon>
        <taxon>Sphingomonas</taxon>
    </lineage>
</organism>
<evidence type="ECO:0000313" key="4">
    <source>
        <dbReference type="EMBL" id="NIJ66450.1"/>
    </source>
</evidence>
<evidence type="ECO:0000256" key="1">
    <source>
        <dbReference type="SAM" id="MobiDB-lite"/>
    </source>
</evidence>
<keyword evidence="2" id="KW-1133">Transmembrane helix</keyword>
<keyword evidence="5" id="KW-1185">Reference proteome</keyword>
<dbReference type="RefSeq" id="WP_167300786.1">
    <property type="nucleotide sequence ID" value="NZ_JAASQV010000003.1"/>
</dbReference>
<reference evidence="4 5" key="1">
    <citation type="submission" date="2020-03" db="EMBL/GenBank/DDBJ databases">
        <title>Genomic Encyclopedia of Type Strains, Phase IV (KMG-IV): sequencing the most valuable type-strain genomes for metagenomic binning, comparative biology and taxonomic classification.</title>
        <authorList>
            <person name="Goeker M."/>
        </authorList>
    </citation>
    <scope>NUCLEOTIDE SEQUENCE [LARGE SCALE GENOMIC DNA]</scope>
    <source>
        <strain evidence="4 5">DSM 4733</strain>
    </source>
</reference>
<feature type="signal peptide" evidence="3">
    <location>
        <begin position="1"/>
        <end position="26"/>
    </location>
</feature>
<keyword evidence="3" id="KW-0732">Signal</keyword>
<keyword evidence="2" id="KW-0812">Transmembrane</keyword>
<name>A0A7X5ZWP6_9SPHN</name>
<evidence type="ECO:0000256" key="2">
    <source>
        <dbReference type="SAM" id="Phobius"/>
    </source>
</evidence>
<dbReference type="EMBL" id="JAASQV010000003">
    <property type="protein sequence ID" value="NIJ66450.1"/>
    <property type="molecule type" value="Genomic_DNA"/>
</dbReference>
<feature type="chain" id="PRO_5030675169" description="LPXTG cell wall anchor domain-containing protein" evidence="3">
    <location>
        <begin position="27"/>
        <end position="393"/>
    </location>
</feature>
<gene>
    <name evidence="4" type="ORF">FHR20_003423</name>
</gene>
<evidence type="ECO:0000256" key="3">
    <source>
        <dbReference type="SAM" id="SignalP"/>
    </source>
</evidence>
<feature type="compositionally biased region" description="Pro residues" evidence="1">
    <location>
        <begin position="112"/>
        <end position="124"/>
    </location>
</feature>
<dbReference type="Proteomes" id="UP000564677">
    <property type="component" value="Unassembled WGS sequence"/>
</dbReference>
<feature type="compositionally biased region" description="Pro residues" evidence="1">
    <location>
        <begin position="66"/>
        <end position="78"/>
    </location>
</feature>
<feature type="region of interest" description="Disordered" evidence="1">
    <location>
        <begin position="26"/>
        <end position="146"/>
    </location>
</feature>
<keyword evidence="2" id="KW-0472">Membrane</keyword>
<sequence length="393" mass="39601">MNAGRLRTGWLWGLAAASIAAPLAHAQDAPAPSPSAAPIITPPPSARPQQLPGVIPERFSIGPAPSATPAPAPTPTPAPVARAATPAAQRATPTPRATPAPRETAPVAAAPAPAPAAAPVPLPAATPSLQAASTPAPQPTAAPAPMAAPAASPWIWALAGAGGTALLGLGGWLLLRRRRAGAEEEVFEAEPVALPAPPVQAPPGLQRAARPAEPVPAPVPPARLSPSGADPFELAVNPHRIVAGEDDVLLEFELLIGNVSGASAENIRATFAAMSAHARQDEVIAGFHGGPPGEPGGAPFDLPAGGGGRMPVRVAIPRASVNVVQLGGRPMFVPIVLIDLRWRGGLSIRRFGADFMLGTAGQGGKLGPIWLDRPAPTGPLAAHRYFAKQVVAA</sequence>
<evidence type="ECO:0008006" key="6">
    <source>
        <dbReference type="Google" id="ProtNLM"/>
    </source>
</evidence>
<dbReference type="AlphaFoldDB" id="A0A7X5ZWP6"/>
<feature type="compositionally biased region" description="Low complexity" evidence="1">
    <location>
        <begin position="79"/>
        <end position="111"/>
    </location>
</feature>
<feature type="compositionally biased region" description="Low complexity" evidence="1">
    <location>
        <begin position="125"/>
        <end position="135"/>
    </location>
</feature>
<feature type="transmembrane region" description="Helical" evidence="2">
    <location>
        <begin position="154"/>
        <end position="175"/>
    </location>
</feature>
<evidence type="ECO:0000313" key="5">
    <source>
        <dbReference type="Proteomes" id="UP000564677"/>
    </source>
</evidence>
<protein>
    <recommendedName>
        <fullName evidence="6">LPXTG cell wall anchor domain-containing protein</fullName>
    </recommendedName>
</protein>
<comment type="caution">
    <text evidence="4">The sequence shown here is derived from an EMBL/GenBank/DDBJ whole genome shotgun (WGS) entry which is preliminary data.</text>
</comment>
<feature type="compositionally biased region" description="Pro residues" evidence="1">
    <location>
        <begin position="31"/>
        <end position="46"/>
    </location>
</feature>